<organism evidence="2 3">
    <name type="scientific">Liparis tanakae</name>
    <name type="common">Tanaka's snailfish</name>
    <dbReference type="NCBI Taxonomy" id="230148"/>
    <lineage>
        <taxon>Eukaryota</taxon>
        <taxon>Metazoa</taxon>
        <taxon>Chordata</taxon>
        <taxon>Craniata</taxon>
        <taxon>Vertebrata</taxon>
        <taxon>Euteleostomi</taxon>
        <taxon>Actinopterygii</taxon>
        <taxon>Neopterygii</taxon>
        <taxon>Teleostei</taxon>
        <taxon>Neoteleostei</taxon>
        <taxon>Acanthomorphata</taxon>
        <taxon>Eupercaria</taxon>
        <taxon>Perciformes</taxon>
        <taxon>Cottioidei</taxon>
        <taxon>Cottales</taxon>
        <taxon>Liparidae</taxon>
        <taxon>Liparis</taxon>
    </lineage>
</organism>
<feature type="region of interest" description="Disordered" evidence="1">
    <location>
        <begin position="1"/>
        <end position="30"/>
    </location>
</feature>
<evidence type="ECO:0000256" key="1">
    <source>
        <dbReference type="SAM" id="MobiDB-lite"/>
    </source>
</evidence>
<dbReference type="Proteomes" id="UP000314294">
    <property type="component" value="Unassembled WGS sequence"/>
</dbReference>
<proteinExistence type="predicted"/>
<gene>
    <name evidence="2" type="ORF">EYF80_044025</name>
</gene>
<dbReference type="EMBL" id="SRLO01000825">
    <property type="protein sequence ID" value="TNN45782.1"/>
    <property type="molecule type" value="Genomic_DNA"/>
</dbReference>
<protein>
    <submittedName>
        <fullName evidence="2">Uncharacterized protein</fullName>
    </submittedName>
</protein>
<keyword evidence="3" id="KW-1185">Reference proteome</keyword>
<name>A0A4Z2FZI8_9TELE</name>
<reference evidence="2 3" key="1">
    <citation type="submission" date="2019-03" db="EMBL/GenBank/DDBJ databases">
        <title>First draft genome of Liparis tanakae, snailfish: a comprehensive survey of snailfish specific genes.</title>
        <authorList>
            <person name="Kim W."/>
            <person name="Song I."/>
            <person name="Jeong J.-H."/>
            <person name="Kim D."/>
            <person name="Kim S."/>
            <person name="Ryu S."/>
            <person name="Song J.Y."/>
            <person name="Lee S.K."/>
        </authorList>
    </citation>
    <scope>NUCLEOTIDE SEQUENCE [LARGE SCALE GENOMIC DNA]</scope>
    <source>
        <tissue evidence="2">Muscle</tissue>
    </source>
</reference>
<feature type="region of interest" description="Disordered" evidence="1">
    <location>
        <begin position="46"/>
        <end position="139"/>
    </location>
</feature>
<sequence>MTEVPGGPGTPSAPARPALPLGPCRMERMKGTPPLCLRMLCLQVRPGGFSPDEVRHSPSRRRPRQSQGVRRSREGQQGPGGSGKGSFKPTSPVTYSSVKASSPTPPALAASTSSPANAVSTWGWVGSIRATERGGHERG</sequence>
<evidence type="ECO:0000313" key="3">
    <source>
        <dbReference type="Proteomes" id="UP000314294"/>
    </source>
</evidence>
<accession>A0A4Z2FZI8</accession>
<dbReference type="AlphaFoldDB" id="A0A4Z2FZI8"/>
<evidence type="ECO:0000313" key="2">
    <source>
        <dbReference type="EMBL" id="TNN45782.1"/>
    </source>
</evidence>
<comment type="caution">
    <text evidence="2">The sequence shown here is derived from an EMBL/GenBank/DDBJ whole genome shotgun (WGS) entry which is preliminary data.</text>
</comment>
<feature type="compositionally biased region" description="Basic and acidic residues" evidence="1">
    <location>
        <begin position="130"/>
        <end position="139"/>
    </location>
</feature>
<feature type="compositionally biased region" description="Low complexity" evidence="1">
    <location>
        <begin position="107"/>
        <end position="116"/>
    </location>
</feature>